<proteinExistence type="predicted"/>
<name>A0ABX5PHZ5_9GAMM</name>
<keyword evidence="2" id="KW-1185">Reference proteome</keyword>
<dbReference type="Proteomes" id="UP000247584">
    <property type="component" value="Unassembled WGS sequence"/>
</dbReference>
<protein>
    <submittedName>
        <fullName evidence="1">Uncharacterized protein</fullName>
    </submittedName>
</protein>
<dbReference type="EMBL" id="QJSY01000051">
    <property type="protein sequence ID" value="PYE54264.1"/>
    <property type="molecule type" value="Genomic_DNA"/>
</dbReference>
<gene>
    <name evidence="1" type="ORF">C8J23_1512</name>
</gene>
<accession>A0ABX5PHZ5</accession>
<evidence type="ECO:0000313" key="1">
    <source>
        <dbReference type="EMBL" id="PYE54264.1"/>
    </source>
</evidence>
<organism evidence="1 2">
    <name type="scientific">Shewanella chilikensis</name>
    <dbReference type="NCBI Taxonomy" id="558541"/>
    <lineage>
        <taxon>Bacteria</taxon>
        <taxon>Pseudomonadati</taxon>
        <taxon>Pseudomonadota</taxon>
        <taxon>Gammaproteobacteria</taxon>
        <taxon>Alteromonadales</taxon>
        <taxon>Shewanellaceae</taxon>
        <taxon>Shewanella</taxon>
    </lineage>
</organism>
<evidence type="ECO:0000313" key="2">
    <source>
        <dbReference type="Proteomes" id="UP000247584"/>
    </source>
</evidence>
<dbReference type="RefSeq" id="WP_101057276.1">
    <property type="nucleotide sequence ID" value="NZ_BMXX01000054.1"/>
</dbReference>
<reference evidence="1 2" key="1">
    <citation type="submission" date="2018-06" db="EMBL/GenBank/DDBJ databases">
        <title>Genomic Encyclopedia of Type Strains, Phase III (KMG-III): the genomes of soil and plant-associated and newly described type strains.</title>
        <authorList>
            <person name="Whitman W."/>
        </authorList>
    </citation>
    <scope>NUCLEOTIDE SEQUENCE [LARGE SCALE GENOMIC DNA]</scope>
    <source>
        <strain evidence="1 2">JC5</strain>
    </source>
</reference>
<sequence>MSVSMYRNMIWLVVESTDLDGIVDHLKGEADITSISDLGSAGDLKLIWKTSHLVVADLDGLI</sequence>
<comment type="caution">
    <text evidence="1">The sequence shown here is derived from an EMBL/GenBank/DDBJ whole genome shotgun (WGS) entry which is preliminary data.</text>
</comment>